<accession>A0A3B0VL73</accession>
<organism evidence="1">
    <name type="scientific">hydrothermal vent metagenome</name>
    <dbReference type="NCBI Taxonomy" id="652676"/>
    <lineage>
        <taxon>unclassified sequences</taxon>
        <taxon>metagenomes</taxon>
        <taxon>ecological metagenomes</taxon>
    </lineage>
</organism>
<feature type="non-terminal residue" evidence="1">
    <location>
        <position position="1"/>
    </location>
</feature>
<proteinExistence type="predicted"/>
<sequence>WGGDRFAIYTNESAESFLMVLHTVWDTADDSTEFAALYPNYPTRLYGSSGDLQANGGECWQGEADLICLYQSEQETLIVRGPALELVLALVDAIFPEE</sequence>
<reference evidence="1" key="1">
    <citation type="submission" date="2018-06" db="EMBL/GenBank/DDBJ databases">
        <authorList>
            <person name="Zhirakovskaya E."/>
        </authorList>
    </citation>
    <scope>NUCLEOTIDE SEQUENCE</scope>
</reference>
<name>A0A3B0VL73_9ZZZZ</name>
<dbReference type="EMBL" id="UOEU01000401">
    <property type="protein sequence ID" value="VAW32876.1"/>
    <property type="molecule type" value="Genomic_DNA"/>
</dbReference>
<evidence type="ECO:0000313" key="1">
    <source>
        <dbReference type="EMBL" id="VAW32876.1"/>
    </source>
</evidence>
<protein>
    <submittedName>
        <fullName evidence="1">Uncharacterized protein</fullName>
    </submittedName>
</protein>
<gene>
    <name evidence="1" type="ORF">MNBD_CHLOROFLEXI01-4905</name>
</gene>
<dbReference type="AlphaFoldDB" id="A0A3B0VL73"/>